<keyword evidence="2" id="KW-0808">Transferase</keyword>
<dbReference type="AlphaFoldDB" id="A0A094JZ85"/>
<dbReference type="CDD" id="cd03311">
    <property type="entry name" value="CIMS_C_terminal_like"/>
    <property type="match status" value="1"/>
</dbReference>
<dbReference type="Pfam" id="PF01717">
    <property type="entry name" value="Meth_synt_2"/>
    <property type="match status" value="2"/>
</dbReference>
<dbReference type="STRING" id="1515746.HR45_07760"/>
<sequence length="381" mass="41909">MSTPLIPPFRADVVGSYLRPDYLHQARRQFAAGEIDQTALTAVEDKAITELVEQQKAAGLQVITDGEFRRSWWHLDFMWCLNGVEKTTIEQGYTFNGIQTRPESCQLTGKISGDNHPFIAHFKFIAELAGEGYVPRLTIPAPAQFLRELQRPVNLEQTQRIYPELSELIADIAKAYQTVIQEVYAAGCRNLQLDDCTWGILTDPNIGAHTTGCGCGSDHQAYESELDGLLNTLLEVNNAAFANAPKDLVLATHVCRGNYRSTWSASGGYAPVADTLFARENVDAFYLEYDTDRAGDFAPLAKLAAGKKVVLGLITSKSAELESVDEVVARIHEAAQYVPLENLYLSTQCGFASTEEGNSLTAAEQWAKIALVKQAAEKVWG</sequence>
<dbReference type="EMBL" id="JPEO01000004">
    <property type="protein sequence ID" value="KFZ37746.1"/>
    <property type="molecule type" value="Genomic_DNA"/>
</dbReference>
<comment type="caution">
    <text evidence="2">The sequence shown here is derived from an EMBL/GenBank/DDBJ whole genome shotgun (WGS) entry which is preliminary data.</text>
</comment>
<dbReference type="InterPro" id="IPR038071">
    <property type="entry name" value="UROD/MetE-like_sf"/>
</dbReference>
<protein>
    <submittedName>
        <fullName evidence="2">5-methyltetrahydropteroyltriglutamate--homocysteine methyltransferase</fullName>
    </submittedName>
</protein>
<dbReference type="PANTHER" id="PTHR43844">
    <property type="entry name" value="METHIONINE SYNTHASE"/>
    <property type="match status" value="1"/>
</dbReference>
<name>A0A094JZ85_9GAMM</name>
<feature type="domain" description="Cobalamin-independent methionine synthase MetE C-terminal/archaeal" evidence="1">
    <location>
        <begin position="167"/>
        <end position="362"/>
    </location>
</feature>
<dbReference type="GO" id="GO:0003871">
    <property type="term" value="F:5-methyltetrahydropteroyltriglutamate-homocysteine S-methyltransferase activity"/>
    <property type="evidence" value="ECO:0007669"/>
    <property type="project" value="InterPro"/>
</dbReference>
<dbReference type="InterPro" id="IPR002629">
    <property type="entry name" value="Met_Synth_C/arc"/>
</dbReference>
<dbReference type="Gene3D" id="3.20.20.210">
    <property type="match status" value="1"/>
</dbReference>
<reference evidence="2 3" key="1">
    <citation type="submission" date="2014-06" db="EMBL/GenBank/DDBJ databases">
        <title>Shewanella sp. YQH10.</title>
        <authorList>
            <person name="Liu Y."/>
            <person name="Zeng R."/>
        </authorList>
    </citation>
    <scope>NUCLEOTIDE SEQUENCE [LARGE SCALE GENOMIC DNA]</scope>
    <source>
        <strain evidence="2 3">YQH10</strain>
    </source>
</reference>
<keyword evidence="3" id="KW-1185">Reference proteome</keyword>
<dbReference type="GO" id="GO:0009086">
    <property type="term" value="P:methionine biosynthetic process"/>
    <property type="evidence" value="ECO:0007669"/>
    <property type="project" value="InterPro"/>
</dbReference>
<dbReference type="SUPFAM" id="SSF51726">
    <property type="entry name" value="UROD/MetE-like"/>
    <property type="match status" value="1"/>
</dbReference>
<feature type="domain" description="Cobalamin-independent methionine synthase MetE C-terminal/archaeal" evidence="1">
    <location>
        <begin position="13"/>
        <end position="73"/>
    </location>
</feature>
<dbReference type="NCBIfam" id="NF005085">
    <property type="entry name" value="PRK06520.1"/>
    <property type="match status" value="1"/>
</dbReference>
<accession>A0A094JZ85</accession>
<dbReference type="GO" id="GO:0032259">
    <property type="term" value="P:methylation"/>
    <property type="evidence" value="ECO:0007669"/>
    <property type="project" value="UniProtKB-KW"/>
</dbReference>
<dbReference type="RefSeq" id="WP_037441544.1">
    <property type="nucleotide sequence ID" value="NZ_JPEO01000004.1"/>
</dbReference>
<dbReference type="PANTHER" id="PTHR43844:SF1">
    <property type="entry name" value="METHIONINE SYNTHASE"/>
    <property type="match status" value="1"/>
</dbReference>
<dbReference type="Proteomes" id="UP000029264">
    <property type="component" value="Unassembled WGS sequence"/>
</dbReference>
<proteinExistence type="predicted"/>
<dbReference type="GO" id="GO:0008270">
    <property type="term" value="F:zinc ion binding"/>
    <property type="evidence" value="ECO:0007669"/>
    <property type="project" value="InterPro"/>
</dbReference>
<dbReference type="eggNOG" id="COG0620">
    <property type="taxonomic scope" value="Bacteria"/>
</dbReference>
<evidence type="ECO:0000259" key="1">
    <source>
        <dbReference type="Pfam" id="PF01717"/>
    </source>
</evidence>
<evidence type="ECO:0000313" key="3">
    <source>
        <dbReference type="Proteomes" id="UP000029264"/>
    </source>
</evidence>
<evidence type="ECO:0000313" key="2">
    <source>
        <dbReference type="EMBL" id="KFZ37746.1"/>
    </source>
</evidence>
<gene>
    <name evidence="2" type="ORF">HR45_07760</name>
</gene>
<organism evidence="2 3">
    <name type="scientific">Shewanella mangrovi</name>
    <dbReference type="NCBI Taxonomy" id="1515746"/>
    <lineage>
        <taxon>Bacteria</taxon>
        <taxon>Pseudomonadati</taxon>
        <taxon>Pseudomonadota</taxon>
        <taxon>Gammaproteobacteria</taxon>
        <taxon>Alteromonadales</taxon>
        <taxon>Shewanellaceae</taxon>
        <taxon>Shewanella</taxon>
    </lineage>
</organism>
<dbReference type="OrthoDB" id="6430685at2"/>
<keyword evidence="2" id="KW-0489">Methyltransferase</keyword>